<evidence type="ECO:0000256" key="2">
    <source>
        <dbReference type="ARBA" id="ARBA00023002"/>
    </source>
</evidence>
<dbReference type="Proteomes" id="UP000434639">
    <property type="component" value="Unassembled WGS sequence"/>
</dbReference>
<organism evidence="6 7">
    <name type="scientific">Metabacillus mangrovi</name>
    <dbReference type="NCBI Taxonomy" id="1491830"/>
    <lineage>
        <taxon>Bacteria</taxon>
        <taxon>Bacillati</taxon>
        <taxon>Bacillota</taxon>
        <taxon>Bacilli</taxon>
        <taxon>Bacillales</taxon>
        <taxon>Bacillaceae</taxon>
        <taxon>Metabacillus</taxon>
    </lineage>
</organism>
<comment type="caution">
    <text evidence="6">The sequence shown here is derived from an EMBL/GenBank/DDBJ whole genome shotgun (WGS) entry which is preliminary data.</text>
</comment>
<feature type="domain" description="Acyl-CoA oxidase/dehydrogenase middle" evidence="3">
    <location>
        <begin position="129"/>
        <end position="221"/>
    </location>
</feature>
<dbReference type="GO" id="GO:0003995">
    <property type="term" value="F:acyl-CoA dehydrogenase activity"/>
    <property type="evidence" value="ECO:0007669"/>
    <property type="project" value="TreeGrafter"/>
</dbReference>
<sequence>MNFLESQFIRTKEEEDLYRKAIKFSKKFGSRAEEHDRNASFPFENFAELKEEGFLSLTIPESLEGKGISLYTFILLQEKLAQGDPATALSLGWHLGFLLSLRETGKWSPALYEKIAKEVTAEGKLINSAASEAKTGSPARGGKPETAAVREGTQWRITGRKIFASLAPILDYFIVTATIENTGEVGEFLVPREAEGLKIEETWDTLGMRGTRSDDLILDHVLLDDAALVGSRSKPGKPMSQGWLLHIPACYLGIAIAARNEAVNYARNYQPNSLPHPIMEVPEVRRKTAEMDLKLLTARQLMYSTAERWDRYPDLRPALQAELAAAKYTATNHAIEVVDLAMRIAGGQSLLRSKPLERFYRDVRAGLHNPPSDDITVKLMADRAFSEEEVPE</sequence>
<dbReference type="Pfam" id="PF02770">
    <property type="entry name" value="Acyl-CoA_dh_M"/>
    <property type="match status" value="1"/>
</dbReference>
<dbReference type="PANTHER" id="PTHR43884">
    <property type="entry name" value="ACYL-COA DEHYDROGENASE"/>
    <property type="match status" value="1"/>
</dbReference>
<reference evidence="6 7" key="1">
    <citation type="journal article" date="2017" name="Int. J. Syst. Evol. Microbiol.">
        <title>Bacillus mangrovi sp. nov., isolated from a sediment sample from a mangrove forest.</title>
        <authorList>
            <person name="Gupta V."/>
            <person name="Singh P.K."/>
            <person name="Korpole S."/>
            <person name="Tanuku N.R.S."/>
            <person name="Pinnaka A.K."/>
        </authorList>
    </citation>
    <scope>NUCLEOTIDE SEQUENCE [LARGE SCALE GENOMIC DNA]</scope>
    <source>
        <strain evidence="6 7">KCTC 33872</strain>
    </source>
</reference>
<dbReference type="Pfam" id="PF08028">
    <property type="entry name" value="Acyl-CoA_dh_2"/>
    <property type="match status" value="1"/>
</dbReference>
<dbReference type="Gene3D" id="1.20.140.10">
    <property type="entry name" value="Butyryl-CoA Dehydrogenase, subunit A, domain 3"/>
    <property type="match status" value="1"/>
</dbReference>
<dbReference type="PIRSF" id="PIRSF016578">
    <property type="entry name" value="HsaA"/>
    <property type="match status" value="1"/>
</dbReference>
<dbReference type="AlphaFoldDB" id="A0A7X2S4G4"/>
<dbReference type="OrthoDB" id="9785203at2"/>
<dbReference type="SUPFAM" id="SSF56645">
    <property type="entry name" value="Acyl-CoA dehydrogenase NM domain-like"/>
    <property type="match status" value="1"/>
</dbReference>
<dbReference type="Gene3D" id="1.10.540.10">
    <property type="entry name" value="Acyl-CoA dehydrogenase/oxidase, N-terminal domain"/>
    <property type="match status" value="1"/>
</dbReference>
<evidence type="ECO:0000313" key="7">
    <source>
        <dbReference type="Proteomes" id="UP000434639"/>
    </source>
</evidence>
<dbReference type="GO" id="GO:0050660">
    <property type="term" value="F:flavin adenine dinucleotide binding"/>
    <property type="evidence" value="ECO:0007669"/>
    <property type="project" value="InterPro"/>
</dbReference>
<evidence type="ECO:0000259" key="5">
    <source>
        <dbReference type="Pfam" id="PF08028"/>
    </source>
</evidence>
<feature type="domain" description="Acyl-CoA dehydrogenase/oxidase N-terminal" evidence="4">
    <location>
        <begin position="11"/>
        <end position="98"/>
    </location>
</feature>
<keyword evidence="2" id="KW-0560">Oxidoreductase</keyword>
<dbReference type="InterPro" id="IPR013786">
    <property type="entry name" value="AcylCoA_DH/ox_N"/>
</dbReference>
<evidence type="ECO:0000259" key="3">
    <source>
        <dbReference type="Pfam" id="PF02770"/>
    </source>
</evidence>
<dbReference type="Gene3D" id="2.40.110.10">
    <property type="entry name" value="Butyryl-CoA Dehydrogenase, subunit A, domain 2"/>
    <property type="match status" value="1"/>
</dbReference>
<keyword evidence="7" id="KW-1185">Reference proteome</keyword>
<dbReference type="PANTHER" id="PTHR43884:SF25">
    <property type="entry name" value="ACYL-COA DEHYDROGENASE YDBM-RELATED"/>
    <property type="match status" value="1"/>
</dbReference>
<dbReference type="InterPro" id="IPR037069">
    <property type="entry name" value="AcylCoA_DH/ox_N_sf"/>
</dbReference>
<evidence type="ECO:0000259" key="4">
    <source>
        <dbReference type="Pfam" id="PF02771"/>
    </source>
</evidence>
<name>A0A7X2S4G4_9BACI</name>
<dbReference type="InterPro" id="IPR006091">
    <property type="entry name" value="Acyl-CoA_Oxase/DH_mid-dom"/>
</dbReference>
<dbReference type="Pfam" id="PF02771">
    <property type="entry name" value="Acyl-CoA_dh_N"/>
    <property type="match status" value="1"/>
</dbReference>
<proteinExistence type="predicted"/>
<protein>
    <submittedName>
        <fullName evidence="6">Acyl-CoA dehydrogenase</fullName>
    </submittedName>
</protein>
<dbReference type="InterPro" id="IPR009100">
    <property type="entry name" value="AcylCoA_DH/oxidase_NM_dom_sf"/>
</dbReference>
<dbReference type="InterPro" id="IPR046373">
    <property type="entry name" value="Acyl-CoA_Oxase/DH_mid-dom_sf"/>
</dbReference>
<evidence type="ECO:0000313" key="6">
    <source>
        <dbReference type="EMBL" id="MTH53066.1"/>
    </source>
</evidence>
<dbReference type="InterPro" id="IPR013107">
    <property type="entry name" value="Acyl-CoA_DH_C"/>
</dbReference>
<feature type="domain" description="Acyl-CoA dehydrogenase C-terminal" evidence="5">
    <location>
        <begin position="248"/>
        <end position="366"/>
    </location>
</feature>
<keyword evidence="1" id="KW-0285">Flavoprotein</keyword>
<evidence type="ECO:0000256" key="1">
    <source>
        <dbReference type="ARBA" id="ARBA00022630"/>
    </source>
</evidence>
<gene>
    <name evidence="6" type="ORF">GKZ89_06545</name>
</gene>
<dbReference type="RefSeq" id="WP_155111602.1">
    <property type="nucleotide sequence ID" value="NZ_WMIB01000004.1"/>
</dbReference>
<dbReference type="SUPFAM" id="SSF47203">
    <property type="entry name" value="Acyl-CoA dehydrogenase C-terminal domain-like"/>
    <property type="match status" value="1"/>
</dbReference>
<accession>A0A7X2S4G4</accession>
<dbReference type="EMBL" id="WMIB01000004">
    <property type="protein sequence ID" value="MTH53066.1"/>
    <property type="molecule type" value="Genomic_DNA"/>
</dbReference>
<dbReference type="InterPro" id="IPR036250">
    <property type="entry name" value="AcylCo_DH-like_C"/>
</dbReference>
<dbReference type="CDD" id="cd00567">
    <property type="entry name" value="ACAD"/>
    <property type="match status" value="1"/>
</dbReference>